<reference evidence="2" key="1">
    <citation type="journal article" date="2019" name="Int. J. Syst. Evol. Microbiol.">
        <title>The Global Catalogue of Microorganisms (GCM) 10K type strain sequencing project: providing services to taxonomists for standard genome sequencing and annotation.</title>
        <authorList>
            <consortium name="The Broad Institute Genomics Platform"/>
            <consortium name="The Broad Institute Genome Sequencing Center for Infectious Disease"/>
            <person name="Wu L."/>
            <person name="Ma J."/>
        </authorList>
    </citation>
    <scope>NUCLEOTIDE SEQUENCE [LARGE SCALE GENOMIC DNA]</scope>
    <source>
        <strain evidence="2">JCM 31696</strain>
    </source>
</reference>
<evidence type="ECO:0000313" key="2">
    <source>
        <dbReference type="Proteomes" id="UP001597083"/>
    </source>
</evidence>
<comment type="caution">
    <text evidence="1">The sequence shown here is derived from an EMBL/GenBank/DDBJ whole genome shotgun (WGS) entry which is preliminary data.</text>
</comment>
<dbReference type="EMBL" id="JBHTIR010000313">
    <property type="protein sequence ID" value="MFD0851273.1"/>
    <property type="molecule type" value="Genomic_DNA"/>
</dbReference>
<keyword evidence="2" id="KW-1185">Reference proteome</keyword>
<sequence length="85" mass="9019">GEPQDAGIEHAFLRPLPGDRYALLSLDPGFVAGDTQAFEEHTLVRVSVSGDRYGTTSGCTVGDLDEITASELLRDLTVLKDAALS</sequence>
<feature type="non-terminal residue" evidence="1">
    <location>
        <position position="1"/>
    </location>
</feature>
<dbReference type="Proteomes" id="UP001597083">
    <property type="component" value="Unassembled WGS sequence"/>
</dbReference>
<name>A0ABW3CAF1_9ACTN</name>
<accession>A0ABW3CAF1</accession>
<proteinExistence type="predicted"/>
<gene>
    <name evidence="1" type="ORF">ACFQ07_03540</name>
</gene>
<organism evidence="1 2">
    <name type="scientific">Actinomadura adrarensis</name>
    <dbReference type="NCBI Taxonomy" id="1819600"/>
    <lineage>
        <taxon>Bacteria</taxon>
        <taxon>Bacillati</taxon>
        <taxon>Actinomycetota</taxon>
        <taxon>Actinomycetes</taxon>
        <taxon>Streptosporangiales</taxon>
        <taxon>Thermomonosporaceae</taxon>
        <taxon>Actinomadura</taxon>
    </lineage>
</organism>
<evidence type="ECO:0000313" key="1">
    <source>
        <dbReference type="EMBL" id="MFD0851273.1"/>
    </source>
</evidence>
<protein>
    <submittedName>
        <fullName evidence="1">Uncharacterized protein</fullName>
    </submittedName>
</protein>